<feature type="region of interest" description="Disordered" evidence="1">
    <location>
        <begin position="129"/>
        <end position="176"/>
    </location>
</feature>
<reference evidence="3" key="4">
    <citation type="journal article" date="2015" name="PLoS ONE">
        <title>Comprehensive Evaluation of Toxoplasma gondii VEG and Neospora caninum LIV Genomes with Tachyzoite Stage Transcriptome and Proteome Defines Novel Transcript Features.</title>
        <authorList>
            <person name="Ramaprasad A."/>
            <person name="Mourier T."/>
            <person name="Naeem R."/>
            <person name="Malas T.B."/>
            <person name="Moussa E."/>
            <person name="Panigrahi A."/>
            <person name="Vermont S.J."/>
            <person name="Otto T.D."/>
            <person name="Wastling J."/>
            <person name="Pain A."/>
        </authorList>
    </citation>
    <scope>NUCLEOTIDE SEQUENCE</scope>
    <source>
        <strain evidence="3">Liverpool</strain>
    </source>
</reference>
<dbReference type="eggNOG" id="KOG3289">
    <property type="taxonomic scope" value="Eukaryota"/>
</dbReference>
<dbReference type="InParanoid" id="F0VQX8"/>
<reference evidence="2" key="2">
    <citation type="submission" date="2011-03" db="EMBL/GenBank/DDBJ databases">
        <title>Comparative genomics and transcriptomics of Neospora caninum and Toxoplasma gondii.</title>
        <authorList>
            <person name="Reid A.J."/>
            <person name="Sohal A."/>
            <person name="Harris D."/>
            <person name="Quail M."/>
            <person name="Sanders M."/>
            <person name="Berriman M."/>
            <person name="Wastling J.M."/>
            <person name="Pain A."/>
        </authorList>
    </citation>
    <scope>NUCLEOTIDE SEQUENCE</scope>
    <source>
        <strain evidence="2">Liverpool</strain>
    </source>
</reference>
<dbReference type="Pfam" id="PF03665">
    <property type="entry name" value="UPF0172"/>
    <property type="match status" value="2"/>
</dbReference>
<dbReference type="VEuPathDB" id="ToxoDB:NCLIV_065510"/>
<feature type="compositionally biased region" description="Basic and acidic residues" evidence="1">
    <location>
        <begin position="157"/>
        <end position="167"/>
    </location>
</feature>
<dbReference type="InterPro" id="IPR005366">
    <property type="entry name" value="EMC8/9"/>
</dbReference>
<dbReference type="GeneID" id="13445348"/>
<dbReference type="RefSeq" id="XP_003886151.1">
    <property type="nucleotide sequence ID" value="XM_003886102.1"/>
</dbReference>
<reference evidence="4" key="3">
    <citation type="journal article" date="2012" name="PLoS Pathog.">
        <title>Comparative genomics of the apicomplexan parasites Toxoplasma gondii and Neospora caninum: Coccidia differing in host range and transmission strategy.</title>
        <authorList>
            <person name="Reid A.J."/>
            <person name="Vermont S.J."/>
            <person name="Cotton J.A."/>
            <person name="Harris D."/>
            <person name="Hill-Cawthorne G.A."/>
            <person name="Konen-Waisman S."/>
            <person name="Latham S.M."/>
            <person name="Mourier T."/>
            <person name="Norton R."/>
            <person name="Quail M.A."/>
            <person name="Sanders M."/>
            <person name="Shanmugam D."/>
            <person name="Sohal A."/>
            <person name="Wasmuth J.D."/>
            <person name="Brunk B."/>
            <person name="Grigg M.E."/>
            <person name="Howard J.C."/>
            <person name="Parkinson J."/>
            <person name="Roos D.S."/>
            <person name="Trees A.J."/>
            <person name="Berriman M."/>
            <person name="Pain A."/>
            <person name="Wastling J.M."/>
        </authorList>
    </citation>
    <scope>NUCLEOTIDE SEQUENCE [LARGE SCALE GENOMIC DNA]</scope>
    <source>
        <strain evidence="4">Liverpool</strain>
    </source>
</reference>
<name>F0VQX8_NEOCL</name>
<evidence type="ECO:0008006" key="5">
    <source>
        <dbReference type="Google" id="ProtNLM"/>
    </source>
</evidence>
<keyword evidence="4" id="KW-1185">Reference proteome</keyword>
<dbReference type="PANTHER" id="PTHR12941">
    <property type="entry name" value="ER MEMBRANE PROTEIN COMPLEX"/>
    <property type="match status" value="1"/>
</dbReference>
<accession>F0VQX8</accession>
<evidence type="ECO:0000256" key="1">
    <source>
        <dbReference type="SAM" id="MobiDB-lite"/>
    </source>
</evidence>
<evidence type="ECO:0000313" key="3">
    <source>
        <dbReference type="EMBL" id="CEL70880.1"/>
    </source>
</evidence>
<organism evidence="2 4">
    <name type="scientific">Neospora caninum (strain Liverpool)</name>
    <dbReference type="NCBI Taxonomy" id="572307"/>
    <lineage>
        <taxon>Eukaryota</taxon>
        <taxon>Sar</taxon>
        <taxon>Alveolata</taxon>
        <taxon>Apicomplexa</taxon>
        <taxon>Conoidasida</taxon>
        <taxon>Coccidia</taxon>
        <taxon>Eucoccidiorida</taxon>
        <taxon>Eimeriorina</taxon>
        <taxon>Sarcocystidae</taxon>
        <taxon>Neospora</taxon>
    </lineage>
</organism>
<dbReference type="EMBL" id="LN714487">
    <property type="protein sequence ID" value="CEL70880.1"/>
    <property type="molecule type" value="Genomic_DNA"/>
</dbReference>
<dbReference type="GO" id="GO:0072546">
    <property type="term" value="C:EMC complex"/>
    <property type="evidence" value="ECO:0007669"/>
    <property type="project" value="InterPro"/>
</dbReference>
<dbReference type="OrthoDB" id="194468at2759"/>
<sequence>MAPRESSSPSSPRSGVPCAEDASALPPTASLSSASRPSVPAVAFTATAYSKMVMHAAKHTQDAVNGVLLGRFLPSPPKKGETEEPGADETQQPQTVLCVDAVPLFHSFILPPMMACAFELVEELCQESRRHSPSLRRVREGGERSTAAAAEKSGVNGKKETKQREGTGTDELGEKQANQGELQIVGYYHCNLVTPAADVAPQPSTVAAMAATTVNAKHPQAILCMLQMRRLTEEGSETPAGSGKQARAPDSHVACVYRMQSDKWQPVKETERVVITDAARYVSKSVIRDATYMSLKDMDDHLYDPSLSPSNLSLLTGYEELLEKDREELQSAGINIGEDLGLAGIPV</sequence>
<dbReference type="CDD" id="cd08060">
    <property type="entry name" value="MPN_UPF0172"/>
    <property type="match status" value="1"/>
</dbReference>
<feature type="region of interest" description="Disordered" evidence="1">
    <location>
        <begin position="1"/>
        <end position="37"/>
    </location>
</feature>
<feature type="compositionally biased region" description="Low complexity" evidence="1">
    <location>
        <begin position="22"/>
        <end position="37"/>
    </location>
</feature>
<dbReference type="OMA" id="IRDATYM"/>
<evidence type="ECO:0000313" key="4">
    <source>
        <dbReference type="Proteomes" id="UP000007494"/>
    </source>
</evidence>
<evidence type="ECO:0000313" key="2">
    <source>
        <dbReference type="EMBL" id="CBZ56125.1"/>
    </source>
</evidence>
<proteinExistence type="predicted"/>
<dbReference type="PANTHER" id="PTHR12941:SF10">
    <property type="entry name" value="ER MEMBRANE PROTEIN COMPLEX SUBUNIT 8_9 HOMOLOG"/>
    <property type="match status" value="1"/>
</dbReference>
<dbReference type="EMBL" id="FR823393">
    <property type="protein sequence ID" value="CBZ56125.1"/>
    <property type="molecule type" value="Genomic_DNA"/>
</dbReference>
<dbReference type="AlphaFoldDB" id="F0VQX8"/>
<reference evidence="2" key="1">
    <citation type="submission" date="2011-02" db="EMBL/GenBank/DDBJ databases">
        <authorList>
            <person name="Aslett M."/>
        </authorList>
    </citation>
    <scope>NUCLEOTIDE SEQUENCE</scope>
    <source>
        <strain evidence="2">Liverpool</strain>
    </source>
</reference>
<feature type="compositionally biased region" description="Low complexity" evidence="1">
    <location>
        <begin position="1"/>
        <end position="14"/>
    </location>
</feature>
<protein>
    <recommendedName>
        <fullName evidence="5">Family UPF0172 protein</fullName>
    </recommendedName>
</protein>
<gene>
    <name evidence="3" type="ORF">BN1204_065510</name>
    <name evidence="2" type="ORF">NCLIV_065510</name>
</gene>
<feature type="region of interest" description="Disordered" evidence="1">
    <location>
        <begin position="69"/>
        <end position="92"/>
    </location>
</feature>
<dbReference type="Proteomes" id="UP000007494">
    <property type="component" value="Chromosome XII"/>
</dbReference>